<name>A0A061IYY4_TRYRA</name>
<evidence type="ECO:0000256" key="2">
    <source>
        <dbReference type="SAM" id="SignalP"/>
    </source>
</evidence>
<gene>
    <name evidence="3" type="ORF">TRSC58_05023</name>
</gene>
<reference evidence="3 4" key="1">
    <citation type="submission" date="2013-07" db="EMBL/GenBank/DDBJ databases">
        <authorList>
            <person name="Stoco P.H."/>
            <person name="Wagner G."/>
            <person name="Gerber A."/>
            <person name="Zaha A."/>
            <person name="Thompson C."/>
            <person name="Bartholomeu D.C."/>
            <person name="Luckemeyer D.D."/>
            <person name="Bahia D."/>
            <person name="Loreto E."/>
            <person name="Prestes E.B."/>
            <person name="Lima F.M."/>
            <person name="Rodrigues-Luiz G."/>
            <person name="Vallejo G.A."/>
            <person name="Filho J.F."/>
            <person name="Monteiro K.M."/>
            <person name="Tyler K.M."/>
            <person name="de Almeida L.G."/>
            <person name="Ortiz M.F."/>
            <person name="Siervo M.A."/>
            <person name="de Moraes M.H."/>
            <person name="Cunha O.L."/>
            <person name="Mendonca-Neto R."/>
            <person name="Silva R."/>
            <person name="Teixeira S.M."/>
            <person name="Murta S.M."/>
            <person name="Sincero T.C."/>
            <person name="Mendes T.A."/>
            <person name="Urmenyi T.P."/>
            <person name="Silva V.G."/>
            <person name="da Rocha W.D."/>
            <person name="Andersson B."/>
            <person name="Romanha A.J."/>
            <person name="Steindel M."/>
            <person name="de Vasconcelos A.T."/>
            <person name="Grisard E.C."/>
        </authorList>
    </citation>
    <scope>NUCLEOTIDE SEQUENCE [LARGE SCALE GENOMIC DNA]</scope>
    <source>
        <strain evidence="3 4">SC58</strain>
    </source>
</reference>
<evidence type="ECO:0000313" key="3">
    <source>
        <dbReference type="EMBL" id="ESL07290.1"/>
    </source>
</evidence>
<feature type="compositionally biased region" description="Basic residues" evidence="1">
    <location>
        <begin position="216"/>
        <end position="227"/>
    </location>
</feature>
<dbReference type="Proteomes" id="UP000031737">
    <property type="component" value="Unassembled WGS sequence"/>
</dbReference>
<sequence length="263" mass="29157">MDLTLRSTAALFFVLCTFPIVQGRLNKIQLPRFVASQMSGEWGVEAHSPCNPSIVSGTLTWEGEKMTMHWLHNTFLGPQLEAATDEGEIVMHVGGLHAFTTRTQEVATLLYAICGVGQANTLSTPHRPGLENNMDTTVLTEYTGVLLKNSVDALRTCQMTAPNVFVRLLGSGLQTTHGKVKESLQFLEMQFDVANMTRHCMEMREGTGGERGSVKQNRKGKKNRKYRLGSAKGTHGEYRNITDQSAEEGSIVLRFVRRTPKSK</sequence>
<feature type="signal peptide" evidence="2">
    <location>
        <begin position="1"/>
        <end position="23"/>
    </location>
</feature>
<evidence type="ECO:0000313" key="4">
    <source>
        <dbReference type="Proteomes" id="UP000031737"/>
    </source>
</evidence>
<protein>
    <submittedName>
        <fullName evidence="3">Uncharacterized protein</fullName>
    </submittedName>
</protein>
<keyword evidence="2" id="KW-0732">Signal</keyword>
<accession>A0A061IYY4</accession>
<feature type="region of interest" description="Disordered" evidence="1">
    <location>
        <begin position="203"/>
        <end position="242"/>
    </location>
</feature>
<evidence type="ECO:0000256" key="1">
    <source>
        <dbReference type="SAM" id="MobiDB-lite"/>
    </source>
</evidence>
<feature type="chain" id="PRO_5001601346" evidence="2">
    <location>
        <begin position="24"/>
        <end position="263"/>
    </location>
</feature>
<dbReference type="EMBL" id="AUPL01005023">
    <property type="protein sequence ID" value="ESL07290.1"/>
    <property type="molecule type" value="Genomic_DNA"/>
</dbReference>
<comment type="caution">
    <text evidence="3">The sequence shown here is derived from an EMBL/GenBank/DDBJ whole genome shotgun (WGS) entry which is preliminary data.</text>
</comment>
<proteinExistence type="predicted"/>
<dbReference type="AlphaFoldDB" id="A0A061IYY4"/>
<dbReference type="VEuPathDB" id="TriTrypDB:TRSC58_05023"/>
<organism evidence="3 4">
    <name type="scientific">Trypanosoma rangeli SC58</name>
    <dbReference type="NCBI Taxonomy" id="429131"/>
    <lineage>
        <taxon>Eukaryota</taxon>
        <taxon>Discoba</taxon>
        <taxon>Euglenozoa</taxon>
        <taxon>Kinetoplastea</taxon>
        <taxon>Metakinetoplastina</taxon>
        <taxon>Trypanosomatida</taxon>
        <taxon>Trypanosomatidae</taxon>
        <taxon>Trypanosoma</taxon>
        <taxon>Herpetosoma</taxon>
    </lineage>
</organism>
<dbReference type="OrthoDB" id="245237at2759"/>
<keyword evidence="4" id="KW-1185">Reference proteome</keyword>